<accession>A0A1L3Q3G8</accession>
<dbReference type="KEGG" id="mhaz:BHR79_07895"/>
<dbReference type="GO" id="GO:0030026">
    <property type="term" value="P:intracellular manganese ion homeostasis"/>
    <property type="evidence" value="ECO:0007669"/>
    <property type="project" value="InterPro"/>
</dbReference>
<keyword evidence="4 5" id="KW-0472">Membrane</keyword>
<reference evidence="8 10" key="2">
    <citation type="submission" date="2016-10" db="EMBL/GenBank/DDBJ databases">
        <authorList>
            <person name="de Groot N.N."/>
        </authorList>
    </citation>
    <scope>NUCLEOTIDE SEQUENCE [LARGE SCALE GENOMIC DNA]</scope>
    <source>
        <strain evidence="8 10">Z-7982</strain>
    </source>
</reference>
<feature type="transmembrane region" description="Helical" evidence="5">
    <location>
        <begin position="155"/>
        <end position="173"/>
    </location>
</feature>
<comment type="subcellular location">
    <subcellularLocation>
        <location evidence="1">Endomembrane system</location>
        <topology evidence="1">Multi-pass membrane protein</topology>
    </subcellularLocation>
</comment>
<evidence type="ECO:0000313" key="8">
    <source>
        <dbReference type="EMBL" id="SDW96398.1"/>
    </source>
</evidence>
<dbReference type="Proteomes" id="UP000198669">
    <property type="component" value="Unassembled WGS sequence"/>
</dbReference>
<name>A0A1L3Q3G8_9EURY</name>
<evidence type="ECO:0000256" key="3">
    <source>
        <dbReference type="ARBA" id="ARBA00022989"/>
    </source>
</evidence>
<feature type="transmembrane region" description="Helical" evidence="5">
    <location>
        <begin position="122"/>
        <end position="143"/>
    </location>
</feature>
<evidence type="ECO:0000313" key="6">
    <source>
        <dbReference type="EMBL" id="APH39408.1"/>
    </source>
</evidence>
<dbReference type="GO" id="GO:0005384">
    <property type="term" value="F:manganese ion transmembrane transporter activity"/>
    <property type="evidence" value="ECO:0007669"/>
    <property type="project" value="InterPro"/>
</dbReference>
<dbReference type="InterPro" id="IPR008217">
    <property type="entry name" value="Ccc1_fam"/>
</dbReference>
<keyword evidence="3 5" id="KW-1133">Transmembrane helix</keyword>
<dbReference type="Proteomes" id="UP000267921">
    <property type="component" value="Unassembled WGS sequence"/>
</dbReference>
<evidence type="ECO:0000256" key="4">
    <source>
        <dbReference type="ARBA" id="ARBA00023136"/>
    </source>
</evidence>
<sequence>MKPKSDQSRYIILGSIDGILAVLGVVIGASNVSSNPDLIINAALGGAIALAMTNGLGSYLAESAVEYGNLADLEKPLLRNLESTSLEKETRNKILYDTLAHGGSSLIGSLVPILPFVFLENYALEVSVGLSIIVLAALGMFSGKIARQNLILHSVRMVGLGILVVIVVTAFGLT</sequence>
<reference evidence="6 9" key="1">
    <citation type="submission" date="2016-10" db="EMBL/GenBank/DDBJ databases">
        <title>Methanohalophilus halophilus.</title>
        <authorList>
            <person name="L'haridon S."/>
        </authorList>
    </citation>
    <scope>NUCLEOTIDE SEQUENCE [LARGE SCALE GENOMIC DNA]</scope>
    <source>
        <strain evidence="6 9">Z-7982</strain>
    </source>
</reference>
<keyword evidence="2 5" id="KW-0812">Transmembrane</keyword>
<evidence type="ECO:0000313" key="9">
    <source>
        <dbReference type="Proteomes" id="UP000186879"/>
    </source>
</evidence>
<dbReference type="GeneID" id="30583681"/>
<dbReference type="OrthoDB" id="60696at2157"/>
<feature type="transmembrane region" description="Helical" evidence="5">
    <location>
        <begin position="12"/>
        <end position="32"/>
    </location>
</feature>
<dbReference type="EMBL" id="CP017921">
    <property type="protein sequence ID" value="APH39408.1"/>
    <property type="molecule type" value="Genomic_DNA"/>
</dbReference>
<evidence type="ECO:0000313" key="7">
    <source>
        <dbReference type="EMBL" id="RNI07696.1"/>
    </source>
</evidence>
<dbReference type="EMBL" id="FNMU01000007">
    <property type="protein sequence ID" value="SDW96398.1"/>
    <property type="molecule type" value="Genomic_DNA"/>
</dbReference>
<dbReference type="Proteomes" id="UP000186879">
    <property type="component" value="Chromosome"/>
</dbReference>
<evidence type="ECO:0000256" key="5">
    <source>
        <dbReference type="SAM" id="Phobius"/>
    </source>
</evidence>
<protein>
    <submittedName>
        <fullName evidence="8">TIGR00267 family protein</fullName>
    </submittedName>
</protein>
<dbReference type="GO" id="GO:0012505">
    <property type="term" value="C:endomembrane system"/>
    <property type="evidence" value="ECO:0007669"/>
    <property type="project" value="UniProtKB-SubCell"/>
</dbReference>
<dbReference type="STRING" id="2177.BHR79_07895"/>
<dbReference type="EMBL" id="RJJG01000007">
    <property type="protein sequence ID" value="RNI07696.1"/>
    <property type="molecule type" value="Genomic_DNA"/>
</dbReference>
<gene>
    <name evidence="6" type="ORF">BHR79_07895</name>
    <name evidence="7" type="ORF">EFE40_09105</name>
    <name evidence="8" type="ORF">SAMN04515625_1957</name>
</gene>
<dbReference type="PANTHER" id="PTHR31851">
    <property type="entry name" value="FE(2+)/MN(2+) TRANSPORTER PCL1"/>
    <property type="match status" value="1"/>
</dbReference>
<evidence type="ECO:0000256" key="1">
    <source>
        <dbReference type="ARBA" id="ARBA00004127"/>
    </source>
</evidence>
<dbReference type="Pfam" id="PF01988">
    <property type="entry name" value="VIT1"/>
    <property type="match status" value="2"/>
</dbReference>
<organism evidence="6 9">
    <name type="scientific">Methanohalophilus halophilus</name>
    <dbReference type="NCBI Taxonomy" id="2177"/>
    <lineage>
        <taxon>Archaea</taxon>
        <taxon>Methanobacteriati</taxon>
        <taxon>Methanobacteriota</taxon>
        <taxon>Stenosarchaea group</taxon>
        <taxon>Methanomicrobia</taxon>
        <taxon>Methanosarcinales</taxon>
        <taxon>Methanosarcinaceae</taxon>
        <taxon>Methanohalophilus</taxon>
    </lineage>
</organism>
<evidence type="ECO:0000313" key="10">
    <source>
        <dbReference type="Proteomes" id="UP000198669"/>
    </source>
</evidence>
<proteinExistence type="predicted"/>
<dbReference type="RefSeq" id="WP_072561834.1">
    <property type="nucleotide sequence ID" value="NZ_CP017921.1"/>
</dbReference>
<feature type="transmembrane region" description="Helical" evidence="5">
    <location>
        <begin position="38"/>
        <end position="61"/>
    </location>
</feature>
<evidence type="ECO:0000256" key="2">
    <source>
        <dbReference type="ARBA" id="ARBA00022692"/>
    </source>
</evidence>
<reference evidence="7 11" key="3">
    <citation type="submission" date="2018-10" db="EMBL/GenBank/DDBJ databases">
        <title>Cultivation of a novel Methanohalophilus strain from Kebrit Deep of the Red Sea and a genomic comparison of members of the genus Methanohalophilus.</title>
        <authorList>
            <person name="Guan Y."/>
            <person name="Ngugi D.K."/>
            <person name="Stingl U."/>
        </authorList>
    </citation>
    <scope>NUCLEOTIDE SEQUENCE [LARGE SCALE GENOMIC DNA]</scope>
    <source>
        <strain evidence="7 11">DSM 3094</strain>
    </source>
</reference>
<keyword evidence="9" id="KW-1185">Reference proteome</keyword>
<dbReference type="AlphaFoldDB" id="A0A1L3Q3G8"/>
<evidence type="ECO:0000313" key="11">
    <source>
        <dbReference type="Proteomes" id="UP000267921"/>
    </source>
</evidence>